<reference evidence="9 10" key="1">
    <citation type="submission" date="2019-08" db="EMBL/GenBank/DDBJ databases">
        <authorList>
            <person name="Dhanesh K."/>
            <person name="Kumar G."/>
            <person name="Sasikala C."/>
            <person name="Venkata Ramana C."/>
        </authorList>
    </citation>
    <scope>NUCLEOTIDE SEQUENCE [LARGE SCALE GENOMIC DNA]</scope>
    <source>
        <strain evidence="9 10">JC645</strain>
    </source>
</reference>
<dbReference type="Pfam" id="PF07244">
    <property type="entry name" value="POTRA"/>
    <property type="match status" value="4"/>
</dbReference>
<dbReference type="GO" id="GO:0005886">
    <property type="term" value="C:plasma membrane"/>
    <property type="evidence" value="ECO:0007669"/>
    <property type="project" value="TreeGrafter"/>
</dbReference>
<dbReference type="GO" id="GO:0019867">
    <property type="term" value="C:outer membrane"/>
    <property type="evidence" value="ECO:0007669"/>
    <property type="project" value="InterPro"/>
</dbReference>
<dbReference type="PANTHER" id="PTHR37820">
    <property type="entry name" value="CELL DIVISION PROTEIN DIVIB"/>
    <property type="match status" value="1"/>
</dbReference>
<evidence type="ECO:0000256" key="4">
    <source>
        <dbReference type="ARBA" id="ARBA00022692"/>
    </source>
</evidence>
<protein>
    <recommendedName>
        <fullName evidence="8">POTRA domain-containing protein</fullName>
    </recommendedName>
</protein>
<keyword evidence="6" id="KW-0472">Membrane</keyword>
<dbReference type="GO" id="GO:0051301">
    <property type="term" value="P:cell division"/>
    <property type="evidence" value="ECO:0007669"/>
    <property type="project" value="UniProtKB-KW"/>
</dbReference>
<comment type="subcellular location">
    <subcellularLocation>
        <location evidence="1">Membrane</location>
    </subcellularLocation>
</comment>
<sequence length="433" mass="48784">MGGPAGQSGGITGPAERPRFRDHIHNQDLLPIGRETGGKVIASVDVSGNRSLAENTILQEMQTKKGRFFSREVLLGDIHRLNKMNSFDHVSFKTRETPDGIAVTFIVHERPLITRIEYHGNQRLNDRELVGRSGLAVKDPLSEFSVESARRRLIDYYKEEGFNQVAITSTIGFEDQPGFVVFRINEGPKERIADIKIVGNSVLSAARLKSLIKSNGPLLGVYGYAFNTADIKKIDQDVDILAATYHNLGYLTATVGRRLAYDETGKWLTVTFVINEGQRFKINSVQIVGNQFITEESLRARLELQAGDMFDGTIMKRDVGELVYGYGELGFIYADIQPQTVMLDEENTVDLVYKINEGDRWKIGQIRVNIEGEPHLMRETVMLNMLDMREGDFIDRRLLEIGQRRLLNSQLLETNPQIADPPDIIVEPVEDAY</sequence>
<evidence type="ECO:0000313" key="10">
    <source>
        <dbReference type="Proteomes" id="UP000324479"/>
    </source>
</evidence>
<evidence type="ECO:0000313" key="9">
    <source>
        <dbReference type="EMBL" id="KAA5540301.1"/>
    </source>
</evidence>
<dbReference type="AlphaFoldDB" id="A0A5M6CYL2"/>
<evidence type="ECO:0000259" key="8">
    <source>
        <dbReference type="PROSITE" id="PS51779"/>
    </source>
</evidence>
<dbReference type="PROSITE" id="PS51779">
    <property type="entry name" value="POTRA"/>
    <property type="match status" value="2"/>
</dbReference>
<evidence type="ECO:0000256" key="2">
    <source>
        <dbReference type="ARBA" id="ARBA00022475"/>
    </source>
</evidence>
<keyword evidence="3" id="KW-0132">Cell division</keyword>
<dbReference type="EMBL" id="VWOX01000014">
    <property type="protein sequence ID" value="KAA5540301.1"/>
    <property type="molecule type" value="Genomic_DNA"/>
</dbReference>
<keyword evidence="7" id="KW-0131">Cell cycle</keyword>
<evidence type="ECO:0000256" key="6">
    <source>
        <dbReference type="ARBA" id="ARBA00023136"/>
    </source>
</evidence>
<dbReference type="InterPro" id="IPR010827">
    <property type="entry name" value="BamA/TamA_POTRA"/>
</dbReference>
<keyword evidence="2" id="KW-1003">Cell membrane</keyword>
<keyword evidence="4" id="KW-0812">Transmembrane</keyword>
<name>A0A5M6CYL2_9BACT</name>
<organism evidence="9 10">
    <name type="scientific">Roseiconus nitratireducens</name>
    <dbReference type="NCBI Taxonomy" id="2605748"/>
    <lineage>
        <taxon>Bacteria</taxon>
        <taxon>Pseudomonadati</taxon>
        <taxon>Planctomycetota</taxon>
        <taxon>Planctomycetia</taxon>
        <taxon>Pirellulales</taxon>
        <taxon>Pirellulaceae</taxon>
        <taxon>Roseiconus</taxon>
    </lineage>
</organism>
<dbReference type="Gene3D" id="3.10.20.310">
    <property type="entry name" value="membrane protein fhac"/>
    <property type="match status" value="5"/>
</dbReference>
<dbReference type="InterPro" id="IPR050487">
    <property type="entry name" value="FtsQ_DivIB"/>
</dbReference>
<evidence type="ECO:0000256" key="3">
    <source>
        <dbReference type="ARBA" id="ARBA00022618"/>
    </source>
</evidence>
<keyword evidence="10" id="KW-1185">Reference proteome</keyword>
<feature type="domain" description="POTRA" evidence="8">
    <location>
        <begin position="39"/>
        <end position="110"/>
    </location>
</feature>
<evidence type="ECO:0000256" key="7">
    <source>
        <dbReference type="ARBA" id="ARBA00023306"/>
    </source>
</evidence>
<keyword evidence="5" id="KW-1133">Transmembrane helix</keyword>
<dbReference type="Proteomes" id="UP000324479">
    <property type="component" value="Unassembled WGS sequence"/>
</dbReference>
<evidence type="ECO:0000256" key="5">
    <source>
        <dbReference type="ARBA" id="ARBA00022989"/>
    </source>
</evidence>
<proteinExistence type="predicted"/>
<accession>A0A5M6CYL2</accession>
<feature type="domain" description="POTRA" evidence="8">
    <location>
        <begin position="280"/>
        <end position="358"/>
    </location>
</feature>
<dbReference type="PANTHER" id="PTHR37820:SF1">
    <property type="entry name" value="CELL DIVISION PROTEIN FTSQ"/>
    <property type="match status" value="1"/>
</dbReference>
<dbReference type="InterPro" id="IPR034746">
    <property type="entry name" value="POTRA"/>
</dbReference>
<evidence type="ECO:0000256" key="1">
    <source>
        <dbReference type="ARBA" id="ARBA00004370"/>
    </source>
</evidence>
<comment type="caution">
    <text evidence="9">The sequence shown here is derived from an EMBL/GenBank/DDBJ whole genome shotgun (WGS) entry which is preliminary data.</text>
</comment>
<gene>
    <name evidence="9" type="ORF">FYK55_21585</name>
</gene>